<keyword evidence="1" id="KW-0732">Signal</keyword>
<keyword evidence="3" id="KW-1185">Reference proteome</keyword>
<feature type="chain" id="PRO_5046446613" evidence="1">
    <location>
        <begin position="21"/>
        <end position="59"/>
    </location>
</feature>
<proteinExistence type="predicted"/>
<gene>
    <name evidence="2" type="ORF">MNR06_04260</name>
</gene>
<feature type="signal peptide" evidence="1">
    <location>
        <begin position="1"/>
        <end position="20"/>
    </location>
</feature>
<evidence type="ECO:0000313" key="2">
    <source>
        <dbReference type="EMBL" id="UOF02167.1"/>
    </source>
</evidence>
<dbReference type="Proteomes" id="UP000830116">
    <property type="component" value="Chromosome"/>
</dbReference>
<dbReference type="RefSeq" id="WP_243538984.1">
    <property type="nucleotide sequence ID" value="NZ_CP093442.1"/>
</dbReference>
<name>A0ABY4CB20_9BACT</name>
<protein>
    <submittedName>
        <fullName evidence="2">Uncharacterized protein</fullName>
    </submittedName>
</protein>
<reference evidence="2" key="1">
    <citation type="submission" date="2022-03" db="EMBL/GenBank/DDBJ databases">
        <title>Genome Identification and Characterization of new species Bdellovibrio reynosense LBG001 sp. nov. from a Mexico soil sample.</title>
        <authorList>
            <person name="Camilli A."/>
            <person name="Ajao Y."/>
            <person name="Guo X."/>
        </authorList>
    </citation>
    <scope>NUCLEOTIDE SEQUENCE</scope>
    <source>
        <strain evidence="2">LBG001</strain>
    </source>
</reference>
<dbReference type="PROSITE" id="PS51257">
    <property type="entry name" value="PROKAR_LIPOPROTEIN"/>
    <property type="match status" value="1"/>
</dbReference>
<sequence length="59" mass="6121">MNFKMILLAASAVFMMGACAHKHAGHEGCDCAQHKTAKKGCSGECETGKTCADCAAESK</sequence>
<evidence type="ECO:0000313" key="3">
    <source>
        <dbReference type="Proteomes" id="UP000830116"/>
    </source>
</evidence>
<dbReference type="EMBL" id="CP093442">
    <property type="protein sequence ID" value="UOF02167.1"/>
    <property type="molecule type" value="Genomic_DNA"/>
</dbReference>
<organism evidence="2 3">
    <name type="scientific">Bdellovibrio reynosensis</name>
    <dbReference type="NCBI Taxonomy" id="2835041"/>
    <lineage>
        <taxon>Bacteria</taxon>
        <taxon>Pseudomonadati</taxon>
        <taxon>Bdellovibrionota</taxon>
        <taxon>Bdellovibrionia</taxon>
        <taxon>Bdellovibrionales</taxon>
        <taxon>Pseudobdellovibrionaceae</taxon>
        <taxon>Bdellovibrio</taxon>
    </lineage>
</organism>
<evidence type="ECO:0000256" key="1">
    <source>
        <dbReference type="SAM" id="SignalP"/>
    </source>
</evidence>
<accession>A0ABY4CB20</accession>